<dbReference type="Proteomes" id="UP000199110">
    <property type="component" value="Unassembled WGS sequence"/>
</dbReference>
<dbReference type="AlphaFoldDB" id="A0A1I3JKF5"/>
<protein>
    <submittedName>
        <fullName evidence="2">Uncharacterized protein</fullName>
    </submittedName>
</protein>
<feature type="transmembrane region" description="Helical" evidence="1">
    <location>
        <begin position="73"/>
        <end position="95"/>
    </location>
</feature>
<evidence type="ECO:0000256" key="1">
    <source>
        <dbReference type="SAM" id="Phobius"/>
    </source>
</evidence>
<feature type="transmembrane region" description="Helical" evidence="1">
    <location>
        <begin position="41"/>
        <end position="61"/>
    </location>
</feature>
<organism evidence="2 3">
    <name type="scientific">Jannaschia pohangensis</name>
    <dbReference type="NCBI Taxonomy" id="390807"/>
    <lineage>
        <taxon>Bacteria</taxon>
        <taxon>Pseudomonadati</taxon>
        <taxon>Pseudomonadota</taxon>
        <taxon>Alphaproteobacteria</taxon>
        <taxon>Rhodobacterales</taxon>
        <taxon>Roseobacteraceae</taxon>
        <taxon>Jannaschia</taxon>
    </lineage>
</organism>
<keyword evidence="1" id="KW-0472">Membrane</keyword>
<proteinExistence type="predicted"/>
<dbReference type="STRING" id="390807.SAMN04488095_1348"/>
<dbReference type="EMBL" id="FORA01000001">
    <property type="protein sequence ID" value="SFI60654.1"/>
    <property type="molecule type" value="Genomic_DNA"/>
</dbReference>
<reference evidence="2 3" key="1">
    <citation type="submission" date="2016-10" db="EMBL/GenBank/DDBJ databases">
        <authorList>
            <person name="de Groot N.N."/>
        </authorList>
    </citation>
    <scope>NUCLEOTIDE SEQUENCE [LARGE SCALE GENOMIC DNA]</scope>
    <source>
        <strain evidence="2 3">DSM 19073</strain>
    </source>
</reference>
<keyword evidence="1" id="KW-0812">Transmembrane</keyword>
<evidence type="ECO:0000313" key="3">
    <source>
        <dbReference type="Proteomes" id="UP000199110"/>
    </source>
</evidence>
<name>A0A1I3JKF5_9RHOB</name>
<keyword evidence="3" id="KW-1185">Reference proteome</keyword>
<keyword evidence="1" id="KW-1133">Transmembrane helix</keyword>
<gene>
    <name evidence="2" type="ORF">SAMN04488095_1348</name>
</gene>
<accession>A0A1I3JKF5</accession>
<sequence>MTATFDEGQVEKAAPDVACAHCDGSGRVAEPGPKPRNEDPWTVASTIVAIGVGFAVYEYLIMTVQFQADWHPFALAGMTGMAAGVVWRSALKLAIGGVTAVAVHQTLLERASDLGFWPTLGLAAGFGVVMLSIWRIVAVAASVTLILVCYKLLQDGITPEQLVDAMREQLPWFEPL</sequence>
<evidence type="ECO:0000313" key="2">
    <source>
        <dbReference type="EMBL" id="SFI60654.1"/>
    </source>
</evidence>
<feature type="transmembrane region" description="Helical" evidence="1">
    <location>
        <begin position="115"/>
        <end position="148"/>
    </location>
</feature>
<dbReference type="RefSeq" id="WP_092778252.1">
    <property type="nucleotide sequence ID" value="NZ_FORA01000001.1"/>
</dbReference>